<evidence type="ECO:0000259" key="4">
    <source>
        <dbReference type="Pfam" id="PF03486"/>
    </source>
</evidence>
<dbReference type="Pfam" id="PF03486">
    <property type="entry name" value="HI0933_like"/>
    <property type="match status" value="1"/>
</dbReference>
<dbReference type="InterPro" id="IPR022460">
    <property type="entry name" value="Flavoprotein_PP4765"/>
</dbReference>
<protein>
    <submittedName>
        <fullName evidence="6">Flavoprotein (TIGR03862 family)</fullName>
    </submittedName>
</protein>
<dbReference type="Gene3D" id="3.50.50.60">
    <property type="entry name" value="FAD/NAD(P)-binding domain"/>
    <property type="match status" value="1"/>
</dbReference>
<keyword evidence="2" id="KW-0285">Flavoprotein</keyword>
<dbReference type="InterPro" id="IPR036188">
    <property type="entry name" value="FAD/NAD-bd_sf"/>
</dbReference>
<dbReference type="RefSeq" id="WP_238205009.1">
    <property type="nucleotide sequence ID" value="NZ_BPQE01000020.1"/>
</dbReference>
<feature type="domain" description="RsdA/BaiN/AoA(So)-like Rossmann fold-like" evidence="4">
    <location>
        <begin position="6"/>
        <end position="394"/>
    </location>
</feature>
<dbReference type="Proteomes" id="UP001231124">
    <property type="component" value="Unassembled WGS sequence"/>
</dbReference>
<evidence type="ECO:0000256" key="1">
    <source>
        <dbReference type="ARBA" id="ARBA00001974"/>
    </source>
</evidence>
<dbReference type="InterPro" id="IPR055178">
    <property type="entry name" value="RsdA/BaiN/AoA(So)-like_dom"/>
</dbReference>
<evidence type="ECO:0000256" key="2">
    <source>
        <dbReference type="ARBA" id="ARBA00022630"/>
    </source>
</evidence>
<evidence type="ECO:0000256" key="3">
    <source>
        <dbReference type="ARBA" id="ARBA00022827"/>
    </source>
</evidence>
<dbReference type="PRINTS" id="PR00419">
    <property type="entry name" value="ADXRDTASE"/>
</dbReference>
<dbReference type="InterPro" id="IPR057661">
    <property type="entry name" value="RsdA/BaiN/AoA(So)_Rossmann"/>
</dbReference>
<dbReference type="EMBL" id="JAUSVP010000001">
    <property type="protein sequence ID" value="MDQ0445762.1"/>
    <property type="molecule type" value="Genomic_DNA"/>
</dbReference>
<dbReference type="Gene3D" id="1.10.8.260">
    <property type="entry name" value="HI0933 insert domain-like"/>
    <property type="match status" value="1"/>
</dbReference>
<dbReference type="SUPFAM" id="SSF51905">
    <property type="entry name" value="FAD/NAD(P)-binding domain"/>
    <property type="match status" value="1"/>
</dbReference>
<evidence type="ECO:0000313" key="6">
    <source>
        <dbReference type="EMBL" id="MDQ0445762.1"/>
    </source>
</evidence>
<comment type="cofactor">
    <cofactor evidence="1">
        <name>FAD</name>
        <dbReference type="ChEBI" id="CHEBI:57692"/>
    </cofactor>
</comment>
<dbReference type="PANTHER" id="PTHR42887">
    <property type="entry name" value="OS12G0638800 PROTEIN"/>
    <property type="match status" value="1"/>
</dbReference>
<feature type="domain" description="RsdA/BaiN/AoA(So)-like insert" evidence="5">
    <location>
        <begin position="191"/>
        <end position="342"/>
    </location>
</feature>
<dbReference type="NCBIfam" id="TIGR03862">
    <property type="entry name" value="flavo_PP4765"/>
    <property type="match status" value="1"/>
</dbReference>
<accession>A0ABU0HTW0</accession>
<comment type="caution">
    <text evidence="6">The sequence shown here is derived from an EMBL/GenBank/DDBJ whole genome shotgun (WGS) entry which is preliminary data.</text>
</comment>
<dbReference type="SUPFAM" id="SSF160996">
    <property type="entry name" value="HI0933 insert domain-like"/>
    <property type="match status" value="1"/>
</dbReference>
<reference evidence="6 7" key="1">
    <citation type="submission" date="2023-07" db="EMBL/GenBank/DDBJ databases">
        <title>Genomic Encyclopedia of Type Strains, Phase IV (KMG-IV): sequencing the most valuable type-strain genomes for metagenomic binning, comparative biology and taxonomic classification.</title>
        <authorList>
            <person name="Goeker M."/>
        </authorList>
    </citation>
    <scope>NUCLEOTIDE SEQUENCE [LARGE SCALE GENOMIC DNA]</scope>
    <source>
        <strain evidence="6 7">DSM 19013</strain>
    </source>
</reference>
<dbReference type="Pfam" id="PF22780">
    <property type="entry name" value="HI0933_like_1st"/>
    <property type="match status" value="1"/>
</dbReference>
<keyword evidence="7" id="KW-1185">Reference proteome</keyword>
<dbReference type="PANTHER" id="PTHR42887:SF1">
    <property type="entry name" value="BLR3961 PROTEIN"/>
    <property type="match status" value="1"/>
</dbReference>
<evidence type="ECO:0000259" key="5">
    <source>
        <dbReference type="Pfam" id="PF22780"/>
    </source>
</evidence>
<evidence type="ECO:0000313" key="7">
    <source>
        <dbReference type="Proteomes" id="UP001231124"/>
    </source>
</evidence>
<dbReference type="NCBIfam" id="TIGR00275">
    <property type="entry name" value="aminoacetone oxidase family FAD-binding enzyme"/>
    <property type="match status" value="1"/>
</dbReference>
<organism evidence="6 7">
    <name type="scientific">Methylobacterium aerolatum</name>
    <dbReference type="NCBI Taxonomy" id="418708"/>
    <lineage>
        <taxon>Bacteria</taxon>
        <taxon>Pseudomonadati</taxon>
        <taxon>Pseudomonadota</taxon>
        <taxon>Alphaproteobacteria</taxon>
        <taxon>Hyphomicrobiales</taxon>
        <taxon>Methylobacteriaceae</taxon>
        <taxon>Methylobacterium</taxon>
    </lineage>
</organism>
<keyword evidence="3" id="KW-0274">FAD</keyword>
<name>A0ABU0HTW0_9HYPH</name>
<dbReference type="InterPro" id="IPR004792">
    <property type="entry name" value="BaiN-like"/>
</dbReference>
<gene>
    <name evidence="6" type="ORF">QO012_000240</name>
</gene>
<dbReference type="Gene3D" id="2.40.30.10">
    <property type="entry name" value="Translation factors"/>
    <property type="match status" value="1"/>
</dbReference>
<dbReference type="InterPro" id="IPR023166">
    <property type="entry name" value="BaiN-like_dom_sf"/>
</dbReference>
<sequence>MQDRTDIAVVGGGPAGLAAAEVLASAGRHVTIYDRMPSLGRKFLMAGRGGLNLTHSEPLPAFLARYHPEGSLSGAIGRFPPTALRAWCEGLGQPTFVGSSGRVFPDSFKASPLLRAWLTRLEGSGVTIRTRHRLTGLGDGDLHFDTADGPLTVRPRAALLALGGASWPRLGSDGAWVPLLEGLGVPVAPLRPTNAGFAVAWSPVFRERHAGTPLKRVALRAAGQTVRGEAVITRDGIEGGAVYALSRLLREAIAANGSARLVVDLRPDVDEAAIAARLSRSRAGDSFSARLRKAGGLAPVAVGLLRESVGSALPTDAAALARLVKATPLTVTGMMGLDRAISTAGGVALDALDGNGMLRARPGLFLAGEMLDWEAPTGGYLLQGAIAGGRASAEGMLAWLGTAAA</sequence>
<proteinExistence type="predicted"/>